<organism evidence="2 3">
    <name type="scientific">Perkinsus olseni</name>
    <name type="common">Perkinsus atlanticus</name>
    <dbReference type="NCBI Taxonomy" id="32597"/>
    <lineage>
        <taxon>Eukaryota</taxon>
        <taxon>Sar</taxon>
        <taxon>Alveolata</taxon>
        <taxon>Perkinsozoa</taxon>
        <taxon>Perkinsea</taxon>
        <taxon>Perkinsida</taxon>
        <taxon>Perkinsidae</taxon>
        <taxon>Perkinsus</taxon>
    </lineage>
</organism>
<reference evidence="2 3" key="1">
    <citation type="submission" date="2020-04" db="EMBL/GenBank/DDBJ databases">
        <title>Perkinsus olseni comparative genomics.</title>
        <authorList>
            <person name="Bogema D.R."/>
        </authorList>
    </citation>
    <scope>NUCLEOTIDE SEQUENCE [LARGE SCALE GENOMIC DNA]</scope>
    <source>
        <strain evidence="2">00978-12</strain>
    </source>
</reference>
<evidence type="ECO:0000313" key="2">
    <source>
        <dbReference type="EMBL" id="KAF4697321.1"/>
    </source>
</evidence>
<dbReference type="EMBL" id="JABANP010000004">
    <property type="protein sequence ID" value="KAF4697321.1"/>
    <property type="molecule type" value="Genomic_DNA"/>
</dbReference>
<evidence type="ECO:0000256" key="1">
    <source>
        <dbReference type="SAM" id="MobiDB-lite"/>
    </source>
</evidence>
<feature type="compositionally biased region" description="Basic and acidic residues" evidence="1">
    <location>
        <begin position="170"/>
        <end position="185"/>
    </location>
</feature>
<feature type="region of interest" description="Disordered" evidence="1">
    <location>
        <begin position="170"/>
        <end position="210"/>
    </location>
</feature>
<dbReference type="Proteomes" id="UP000541610">
    <property type="component" value="Unassembled WGS sequence"/>
</dbReference>
<evidence type="ECO:0000313" key="3">
    <source>
        <dbReference type="Proteomes" id="UP000541610"/>
    </source>
</evidence>
<protein>
    <submittedName>
        <fullName evidence="2">Uncharacterized protein</fullName>
    </submittedName>
</protein>
<sequence>MHCWRLKQEANFERMAIDGQRDYIPKLYDVVFVSKSPDVRIGHHSDVIWLGPYTISSLKGTATVGVVKGILLPYFGGVEESEDGERLVVPIVYGEEEVCSLKNVEHAVALQEVIYAHLAKGRTVYVDADYTIKTLELKDGYDKDRDGQNVREAQTRTAVEQGLAAWRRQVERGRVEDSDHDGIVDDHEDDAEPAREDNVDVDDGEEDDNVDAREENAIWFEEDDANVDDHEDNAVEFEEDDVNDEYDDAPLLPPGVRCDVGSVDDDNGLLPGLMPDMPLEEDNSSEEERLGVSRSLRFGKFLESLPPVDSVVLVIHELHRGLAKVLEGYGDGSEDVSVQPMKIERLGVDIEVKVVEREPITVPLESLVYVKPSSSMWTRRMSQELMSPLRIIRS</sequence>
<accession>A0A7J6PP75</accession>
<name>A0A7J6PP75_PEROL</name>
<proteinExistence type="predicted"/>
<feature type="compositionally biased region" description="Acidic residues" evidence="1">
    <location>
        <begin position="199"/>
        <end position="209"/>
    </location>
</feature>
<gene>
    <name evidence="2" type="ORF">FOZ60_009941</name>
</gene>
<dbReference type="AlphaFoldDB" id="A0A7J6PP75"/>
<comment type="caution">
    <text evidence="2">The sequence shown here is derived from an EMBL/GenBank/DDBJ whole genome shotgun (WGS) entry which is preliminary data.</text>
</comment>